<feature type="transmembrane region" description="Helical" evidence="2">
    <location>
        <begin position="61"/>
        <end position="85"/>
    </location>
</feature>
<keyword evidence="2" id="KW-0472">Membrane</keyword>
<dbReference type="EMBL" id="CP049933">
    <property type="protein sequence ID" value="QIM19373.1"/>
    <property type="molecule type" value="Genomic_DNA"/>
</dbReference>
<evidence type="ECO:0000256" key="1">
    <source>
        <dbReference type="SAM" id="MobiDB-lite"/>
    </source>
</evidence>
<keyword evidence="2" id="KW-1133">Transmembrane helix</keyword>
<keyword evidence="2" id="KW-0812">Transmembrane</keyword>
<evidence type="ECO:0000256" key="2">
    <source>
        <dbReference type="SAM" id="Phobius"/>
    </source>
</evidence>
<evidence type="ECO:0000313" key="3">
    <source>
        <dbReference type="EMBL" id="QIM19373.1"/>
    </source>
</evidence>
<evidence type="ECO:0008006" key="5">
    <source>
        <dbReference type="Google" id="ProtNLM"/>
    </source>
</evidence>
<proteinExistence type="predicted"/>
<organism evidence="3 4">
    <name type="scientific">Leucobacter coleopterorum</name>
    <dbReference type="NCBI Taxonomy" id="2714933"/>
    <lineage>
        <taxon>Bacteria</taxon>
        <taxon>Bacillati</taxon>
        <taxon>Actinomycetota</taxon>
        <taxon>Actinomycetes</taxon>
        <taxon>Micrococcales</taxon>
        <taxon>Microbacteriaceae</taxon>
        <taxon>Leucobacter</taxon>
    </lineage>
</organism>
<keyword evidence="4" id="KW-1185">Reference proteome</keyword>
<name>A0ABX6K0I5_9MICO</name>
<dbReference type="RefSeq" id="WP_166331615.1">
    <property type="nucleotide sequence ID" value="NZ_CP049933.1"/>
</dbReference>
<protein>
    <recommendedName>
        <fullName evidence="5">DUF4179 domain-containing protein</fullName>
    </recommendedName>
</protein>
<feature type="region of interest" description="Disordered" evidence="1">
    <location>
        <begin position="1"/>
        <end position="21"/>
    </location>
</feature>
<evidence type="ECO:0000313" key="4">
    <source>
        <dbReference type="Proteomes" id="UP000503441"/>
    </source>
</evidence>
<dbReference type="Proteomes" id="UP000503441">
    <property type="component" value="Chromosome"/>
</dbReference>
<gene>
    <name evidence="3" type="ORF">G7066_13740</name>
</gene>
<sequence>MNDFSTLKTLRSEVPTPGPDDLAPAFARLEQAMAAEVVGSAAAGSGSRSAKPRRRPWKRRLAWIAGSSVGAVALAFGVGPAATAFTNYQTNVRLHEIAGVTVEFNEVMPGPGQYLLSTVRSDSRNCMSDDGSGDVTFDCPQNIEQSDVYVPHDLGAEWVLVAESGFMNTEGAGGPERITARNGDFHGAVSDDPNRPEAPGEIIAEIPSEGGEAALRWIDEQYYGGSNSRMKTTSSVFKDCCRQESCLRNSARRSSRPWR</sequence>
<reference evidence="3 4" key="1">
    <citation type="submission" date="2020-03" db="EMBL/GenBank/DDBJ databases">
        <title>Leucobacter sp. nov., isolated from beetles.</title>
        <authorList>
            <person name="Hyun D.-W."/>
            <person name="Bae J.-W."/>
        </authorList>
    </citation>
    <scope>NUCLEOTIDE SEQUENCE [LARGE SCALE GENOMIC DNA]</scope>
    <source>
        <strain evidence="3 4">HDW9A</strain>
    </source>
</reference>
<accession>A0ABX6K0I5</accession>